<reference evidence="2" key="1">
    <citation type="submission" date="2021-11" db="EMBL/GenBank/DDBJ databases">
        <title>WGS analysis for carbapenemase-producing Enterobacterales outbreak in a University Hospital, Japan.</title>
        <authorList>
            <person name="Tukada M."/>
            <person name="Miyazaki T."/>
            <person name="Aoki K."/>
            <person name="Yoshizawa S."/>
            <person name="Ishii Y."/>
            <person name="Tateda K."/>
        </authorList>
    </citation>
    <scope>NUCLEOTIDE SEQUENCE</scope>
    <source>
        <strain evidence="2">TUM16652</strain>
    </source>
</reference>
<name>A0ABD0C060_ENTCL</name>
<organism evidence="2 3">
    <name type="scientific">Enterobacter cloacae</name>
    <dbReference type="NCBI Taxonomy" id="550"/>
    <lineage>
        <taxon>Bacteria</taxon>
        <taxon>Pseudomonadati</taxon>
        <taxon>Pseudomonadota</taxon>
        <taxon>Gammaproteobacteria</taxon>
        <taxon>Enterobacterales</taxon>
        <taxon>Enterobacteriaceae</taxon>
        <taxon>Enterobacter</taxon>
        <taxon>Enterobacter cloacae complex</taxon>
    </lineage>
</organism>
<dbReference type="EMBL" id="BQFY01000047">
    <property type="protein sequence ID" value="GJJ85799.1"/>
    <property type="molecule type" value="Genomic_DNA"/>
</dbReference>
<feature type="region of interest" description="Disordered" evidence="1">
    <location>
        <begin position="1"/>
        <end position="27"/>
    </location>
</feature>
<evidence type="ECO:0000256" key="1">
    <source>
        <dbReference type="SAM" id="MobiDB-lite"/>
    </source>
</evidence>
<evidence type="ECO:0000313" key="3">
    <source>
        <dbReference type="Proteomes" id="UP001050241"/>
    </source>
</evidence>
<gene>
    <name evidence="2" type="ORF">TUM16652_44990</name>
</gene>
<comment type="caution">
    <text evidence="2">The sequence shown here is derived from an EMBL/GenBank/DDBJ whole genome shotgun (WGS) entry which is preliminary data.</text>
</comment>
<sequence>MEDGMTQKREIRTSDKPRQTVRRSAEYKARLSAASAMLADKMDEKRIAWASK</sequence>
<evidence type="ECO:0000313" key="2">
    <source>
        <dbReference type="EMBL" id="GJJ85799.1"/>
    </source>
</evidence>
<accession>A0ABD0C060</accession>
<proteinExistence type="predicted"/>
<dbReference type="Proteomes" id="UP001050241">
    <property type="component" value="Unassembled WGS sequence"/>
</dbReference>
<dbReference type="AlphaFoldDB" id="A0ABD0C060"/>
<protein>
    <submittedName>
        <fullName evidence="2">Uncharacterized protein</fullName>
    </submittedName>
</protein>